<dbReference type="EMBL" id="VSRR010086965">
    <property type="protein sequence ID" value="MPC91207.1"/>
    <property type="molecule type" value="Genomic_DNA"/>
</dbReference>
<proteinExistence type="predicted"/>
<evidence type="ECO:0000313" key="2">
    <source>
        <dbReference type="Proteomes" id="UP000324222"/>
    </source>
</evidence>
<reference evidence="1 2" key="1">
    <citation type="submission" date="2019-05" db="EMBL/GenBank/DDBJ databases">
        <title>Another draft genome of Portunus trituberculatus and its Hox gene families provides insights of decapod evolution.</title>
        <authorList>
            <person name="Jeong J.-H."/>
            <person name="Song I."/>
            <person name="Kim S."/>
            <person name="Choi T."/>
            <person name="Kim D."/>
            <person name="Ryu S."/>
            <person name="Kim W."/>
        </authorList>
    </citation>
    <scope>NUCLEOTIDE SEQUENCE [LARGE SCALE GENOMIC DNA]</scope>
    <source>
        <tissue evidence="1">Muscle</tissue>
    </source>
</reference>
<evidence type="ECO:0000313" key="1">
    <source>
        <dbReference type="EMBL" id="MPC91207.1"/>
    </source>
</evidence>
<sequence>MALREPVRNARVWN</sequence>
<accession>A0A5B7JCV7</accession>
<organism evidence="1 2">
    <name type="scientific">Portunus trituberculatus</name>
    <name type="common">Swimming crab</name>
    <name type="synonym">Neptunus trituberculatus</name>
    <dbReference type="NCBI Taxonomy" id="210409"/>
    <lineage>
        <taxon>Eukaryota</taxon>
        <taxon>Metazoa</taxon>
        <taxon>Ecdysozoa</taxon>
        <taxon>Arthropoda</taxon>
        <taxon>Crustacea</taxon>
        <taxon>Multicrustacea</taxon>
        <taxon>Malacostraca</taxon>
        <taxon>Eumalacostraca</taxon>
        <taxon>Eucarida</taxon>
        <taxon>Decapoda</taxon>
        <taxon>Pleocyemata</taxon>
        <taxon>Brachyura</taxon>
        <taxon>Eubrachyura</taxon>
        <taxon>Portunoidea</taxon>
        <taxon>Portunidae</taxon>
        <taxon>Portuninae</taxon>
        <taxon>Portunus</taxon>
    </lineage>
</organism>
<protein>
    <submittedName>
        <fullName evidence="1">Uncharacterized protein</fullName>
    </submittedName>
</protein>
<name>A0A5B7JCV7_PORTR</name>
<dbReference type="Proteomes" id="UP000324222">
    <property type="component" value="Unassembled WGS sequence"/>
</dbReference>
<comment type="caution">
    <text evidence="1">The sequence shown here is derived from an EMBL/GenBank/DDBJ whole genome shotgun (WGS) entry which is preliminary data.</text>
</comment>
<keyword evidence="2" id="KW-1185">Reference proteome</keyword>
<gene>
    <name evidence="1" type="ORF">E2C01_086227</name>
</gene>